<evidence type="ECO:0000313" key="2">
    <source>
        <dbReference type="EMBL" id="KAK1722913.1"/>
    </source>
</evidence>
<dbReference type="RefSeq" id="XP_060362968.1">
    <property type="nucleotide sequence ID" value="XM_060508649.1"/>
</dbReference>
<keyword evidence="3" id="KW-1185">Reference proteome</keyword>
<organism evidence="2 3">
    <name type="scientific">Glomerella acutata</name>
    <name type="common">Colletotrichum acutatum</name>
    <dbReference type="NCBI Taxonomy" id="27357"/>
    <lineage>
        <taxon>Eukaryota</taxon>
        <taxon>Fungi</taxon>
        <taxon>Dikarya</taxon>
        <taxon>Ascomycota</taxon>
        <taxon>Pezizomycotina</taxon>
        <taxon>Sordariomycetes</taxon>
        <taxon>Hypocreomycetidae</taxon>
        <taxon>Glomerellales</taxon>
        <taxon>Glomerellaceae</taxon>
        <taxon>Colletotrichum</taxon>
        <taxon>Colletotrichum acutatum species complex</taxon>
    </lineage>
</organism>
<dbReference type="AlphaFoldDB" id="A0AAD8UGV2"/>
<proteinExistence type="predicted"/>
<comment type="caution">
    <text evidence="2">The sequence shown here is derived from an EMBL/GenBank/DDBJ whole genome shotgun (WGS) entry which is preliminary data.</text>
</comment>
<dbReference type="GeneID" id="85392548"/>
<evidence type="ECO:0000256" key="1">
    <source>
        <dbReference type="SAM" id="MobiDB-lite"/>
    </source>
</evidence>
<reference evidence="2" key="1">
    <citation type="submission" date="2021-12" db="EMBL/GenBank/DDBJ databases">
        <title>Comparative genomics, transcriptomics and evolutionary studies reveal genomic signatures of adaptation to plant cell wall in hemibiotrophic fungi.</title>
        <authorList>
            <consortium name="DOE Joint Genome Institute"/>
            <person name="Baroncelli R."/>
            <person name="Diaz J.F."/>
            <person name="Benocci T."/>
            <person name="Peng M."/>
            <person name="Battaglia E."/>
            <person name="Haridas S."/>
            <person name="Andreopoulos W."/>
            <person name="Labutti K."/>
            <person name="Pangilinan J."/>
            <person name="Floch G.L."/>
            <person name="Makela M.R."/>
            <person name="Henrissat B."/>
            <person name="Grigoriev I.V."/>
            <person name="Crouch J.A."/>
            <person name="De Vries R.P."/>
            <person name="Sukno S.A."/>
            <person name="Thon M.R."/>
        </authorList>
    </citation>
    <scope>NUCLEOTIDE SEQUENCE</scope>
    <source>
        <strain evidence="2">CBS 112980</strain>
    </source>
</reference>
<gene>
    <name evidence="2" type="ORF">BDZ83DRAFT_627633</name>
</gene>
<dbReference type="Proteomes" id="UP001244207">
    <property type="component" value="Unassembled WGS sequence"/>
</dbReference>
<accession>A0AAD8UGV2</accession>
<name>A0AAD8UGV2_GLOAC</name>
<feature type="region of interest" description="Disordered" evidence="1">
    <location>
        <begin position="1"/>
        <end position="99"/>
    </location>
</feature>
<sequence>MAPPWPQEQLWPTHHREHAAELSRHLQTAVESIDTANAHRKWTPPQPADCEDHAHCDPLPNRQDAEPARTRTPSPGHRKSTCGNQNSQSEYHPRNENYQDCHVAEHGRTQGKLQYNACGQRSHQRRLESQ</sequence>
<evidence type="ECO:0000313" key="3">
    <source>
        <dbReference type="Proteomes" id="UP001244207"/>
    </source>
</evidence>
<feature type="compositionally biased region" description="Polar residues" evidence="1">
    <location>
        <begin position="81"/>
        <end position="90"/>
    </location>
</feature>
<dbReference type="EMBL" id="JAHMHS010000072">
    <property type="protein sequence ID" value="KAK1722913.1"/>
    <property type="molecule type" value="Genomic_DNA"/>
</dbReference>
<protein>
    <submittedName>
        <fullName evidence="2">Uncharacterized protein</fullName>
    </submittedName>
</protein>